<feature type="transmembrane region" description="Helical" evidence="8">
    <location>
        <begin position="275"/>
        <end position="295"/>
    </location>
</feature>
<evidence type="ECO:0000313" key="10">
    <source>
        <dbReference type="EMBL" id="QAB15932.1"/>
    </source>
</evidence>
<proteinExistence type="inferred from homology"/>
<evidence type="ECO:0000256" key="5">
    <source>
        <dbReference type="ARBA" id="ARBA00022692"/>
    </source>
</evidence>
<dbReference type="CDD" id="cd06261">
    <property type="entry name" value="TM_PBP2"/>
    <property type="match status" value="1"/>
</dbReference>
<dbReference type="InterPro" id="IPR000515">
    <property type="entry name" value="MetI-like"/>
</dbReference>
<keyword evidence="6 8" id="KW-1133">Transmembrane helix</keyword>
<evidence type="ECO:0000256" key="7">
    <source>
        <dbReference type="ARBA" id="ARBA00023136"/>
    </source>
</evidence>
<feature type="transmembrane region" description="Helical" evidence="8">
    <location>
        <begin position="220"/>
        <end position="242"/>
    </location>
</feature>
<dbReference type="EMBL" id="CP035033">
    <property type="protein sequence ID" value="QAB15932.1"/>
    <property type="molecule type" value="Genomic_DNA"/>
</dbReference>
<sequence length="305" mass="33969">MKTTSEKEENGAETPKRFRQAWLKDWLKQTGFLLSLPVMILFFAGFIGPLLLVGIYSFMPSKEFGLDHVPTLENYADIFSSSYYLSFGWSLILALVTTVLLILISWPVAYGLAKSFKRSMILTLILVLPLFVSENVRLFGWVLMLVNHGVLDGSLNAMFGVDLPSLLYNVPVILLGLLYTYLPFMLFPMVLGISMIPESCREASFDMGANRWQVFKEIELPLAMPGILIGSLLTFVLVMGSISEAKILGGQSIIMISHDIETAFTYAQNWPLGSALATLLILLIGALVLTLLSKLDLDRLFGRKK</sequence>
<reference evidence="10 11" key="1">
    <citation type="journal article" date="2018" name="Environ. Microbiol.">
        <title>Genomes of ubiquitous marine and hypersaline Hydrogenovibrio, Thiomicrorhabdus and Thiomicrospira spp. encode a diversity of mechanisms to sustain chemolithoautotrophy in heterogeneous environments.</title>
        <authorList>
            <person name="Scott K.M."/>
            <person name="Williams J."/>
            <person name="Porter C.M.B."/>
            <person name="Russel S."/>
            <person name="Harmer T.L."/>
            <person name="Paul J.H."/>
            <person name="Antonen K.M."/>
            <person name="Bridges M.K."/>
            <person name="Camper G.J."/>
            <person name="Campla C.K."/>
            <person name="Casella L.G."/>
            <person name="Chase E."/>
            <person name="Conrad J.W."/>
            <person name="Cruz M.C."/>
            <person name="Dunlap D.S."/>
            <person name="Duran L."/>
            <person name="Fahsbender E.M."/>
            <person name="Goldsmith D.B."/>
            <person name="Keeley R.F."/>
            <person name="Kondoff M.R."/>
            <person name="Kussy B.I."/>
            <person name="Lane M.K."/>
            <person name="Lawler S."/>
            <person name="Leigh B.A."/>
            <person name="Lewis C."/>
            <person name="Lostal L.M."/>
            <person name="Marking D."/>
            <person name="Mancera P.A."/>
            <person name="McClenthan E.C."/>
            <person name="McIntyre E.A."/>
            <person name="Mine J.A."/>
            <person name="Modi S."/>
            <person name="Moore B.D."/>
            <person name="Morgan W.A."/>
            <person name="Nelson K.M."/>
            <person name="Nguyen K.N."/>
            <person name="Ogburn N."/>
            <person name="Parrino D.G."/>
            <person name="Pedapudi A.D."/>
            <person name="Pelham R.P."/>
            <person name="Preece A.M."/>
            <person name="Rampersad E.A."/>
            <person name="Richardson J.C."/>
            <person name="Rodgers C.M."/>
            <person name="Schaffer B.L."/>
            <person name="Sheridan N.E."/>
            <person name="Solone M.R."/>
            <person name="Staley Z.R."/>
            <person name="Tabuchi M."/>
            <person name="Waide R.J."/>
            <person name="Wanjugi P.W."/>
            <person name="Young S."/>
            <person name="Clum A."/>
            <person name="Daum C."/>
            <person name="Huntemann M."/>
            <person name="Ivanova N."/>
            <person name="Kyrpides N."/>
            <person name="Mikhailova N."/>
            <person name="Palaniappan K."/>
            <person name="Pillay M."/>
            <person name="Reddy T.B.K."/>
            <person name="Shapiro N."/>
            <person name="Stamatis D."/>
            <person name="Varghese N."/>
            <person name="Woyke T."/>
            <person name="Boden R."/>
            <person name="Freyermuth S.K."/>
            <person name="Kerfeld C.A."/>
        </authorList>
    </citation>
    <scope>NUCLEOTIDE SEQUENCE [LARGE SCALE GENOMIC DNA]</scope>
    <source>
        <strain evidence="10 11">JR-2</strain>
    </source>
</reference>
<evidence type="ECO:0000256" key="3">
    <source>
        <dbReference type="ARBA" id="ARBA00022448"/>
    </source>
</evidence>
<comment type="subcellular location">
    <subcellularLocation>
        <location evidence="1 8">Cell membrane</location>
        <topology evidence="1 8">Multi-pass membrane protein</topology>
    </subcellularLocation>
</comment>
<name>A0A410H4R6_9GAMM</name>
<feature type="transmembrane region" description="Helical" evidence="8">
    <location>
        <begin position="87"/>
        <end position="109"/>
    </location>
</feature>
<gene>
    <name evidence="10" type="ORF">EPV75_09765</name>
</gene>
<keyword evidence="3 8" id="KW-0813">Transport</keyword>
<evidence type="ECO:0000259" key="9">
    <source>
        <dbReference type="PROSITE" id="PS50928"/>
    </source>
</evidence>
<dbReference type="GO" id="GO:0055085">
    <property type="term" value="P:transmembrane transport"/>
    <property type="evidence" value="ECO:0007669"/>
    <property type="project" value="InterPro"/>
</dbReference>
<organism evidence="10 11">
    <name type="scientific">Hydrogenovibrio thermophilus</name>
    <dbReference type="NCBI Taxonomy" id="265883"/>
    <lineage>
        <taxon>Bacteria</taxon>
        <taxon>Pseudomonadati</taxon>
        <taxon>Pseudomonadota</taxon>
        <taxon>Gammaproteobacteria</taxon>
        <taxon>Thiotrichales</taxon>
        <taxon>Piscirickettsiaceae</taxon>
        <taxon>Hydrogenovibrio</taxon>
    </lineage>
</organism>
<evidence type="ECO:0000313" key="11">
    <source>
        <dbReference type="Proteomes" id="UP000285478"/>
    </source>
</evidence>
<evidence type="ECO:0000256" key="2">
    <source>
        <dbReference type="ARBA" id="ARBA00007069"/>
    </source>
</evidence>
<dbReference type="Gene3D" id="1.10.3720.10">
    <property type="entry name" value="MetI-like"/>
    <property type="match status" value="1"/>
</dbReference>
<accession>A0A410H4R6</accession>
<feature type="transmembrane region" description="Helical" evidence="8">
    <location>
        <begin position="166"/>
        <end position="191"/>
    </location>
</feature>
<evidence type="ECO:0000256" key="8">
    <source>
        <dbReference type="RuleBase" id="RU363032"/>
    </source>
</evidence>
<protein>
    <submittedName>
        <fullName evidence="10">ABC transporter permease</fullName>
    </submittedName>
</protein>
<dbReference type="GO" id="GO:0005886">
    <property type="term" value="C:plasma membrane"/>
    <property type="evidence" value="ECO:0007669"/>
    <property type="project" value="UniProtKB-SubCell"/>
</dbReference>
<dbReference type="InterPro" id="IPR035906">
    <property type="entry name" value="MetI-like_sf"/>
</dbReference>
<dbReference type="RefSeq" id="WP_128385262.1">
    <property type="nucleotide sequence ID" value="NZ_CP035033.1"/>
</dbReference>
<dbReference type="Pfam" id="PF00528">
    <property type="entry name" value="BPD_transp_1"/>
    <property type="match status" value="1"/>
</dbReference>
<dbReference type="AlphaFoldDB" id="A0A410H4R6"/>
<evidence type="ECO:0000256" key="6">
    <source>
        <dbReference type="ARBA" id="ARBA00022989"/>
    </source>
</evidence>
<dbReference type="PROSITE" id="PS50928">
    <property type="entry name" value="ABC_TM1"/>
    <property type="match status" value="1"/>
</dbReference>
<feature type="domain" description="ABC transmembrane type-1" evidence="9">
    <location>
        <begin position="87"/>
        <end position="293"/>
    </location>
</feature>
<dbReference type="KEGG" id="htr:EPV75_09765"/>
<dbReference type="PANTHER" id="PTHR42929:SF1">
    <property type="entry name" value="INNER MEMBRANE ABC TRANSPORTER PERMEASE PROTEIN YDCU-RELATED"/>
    <property type="match status" value="1"/>
</dbReference>
<comment type="similarity">
    <text evidence="2">Belongs to the binding-protein-dependent transport system permease family. CysTW subfamily.</text>
</comment>
<dbReference type="Proteomes" id="UP000285478">
    <property type="component" value="Chromosome"/>
</dbReference>
<keyword evidence="4" id="KW-1003">Cell membrane</keyword>
<keyword evidence="11" id="KW-1185">Reference proteome</keyword>
<evidence type="ECO:0000256" key="4">
    <source>
        <dbReference type="ARBA" id="ARBA00022475"/>
    </source>
</evidence>
<dbReference type="SUPFAM" id="SSF161098">
    <property type="entry name" value="MetI-like"/>
    <property type="match status" value="1"/>
</dbReference>
<dbReference type="PANTHER" id="PTHR42929">
    <property type="entry name" value="INNER MEMBRANE ABC TRANSPORTER PERMEASE PROTEIN YDCU-RELATED-RELATED"/>
    <property type="match status" value="1"/>
</dbReference>
<keyword evidence="7 8" id="KW-0472">Membrane</keyword>
<feature type="transmembrane region" description="Helical" evidence="8">
    <location>
        <begin position="121"/>
        <end position="146"/>
    </location>
</feature>
<feature type="transmembrane region" description="Helical" evidence="8">
    <location>
        <begin position="32"/>
        <end position="59"/>
    </location>
</feature>
<evidence type="ECO:0000256" key="1">
    <source>
        <dbReference type="ARBA" id="ARBA00004651"/>
    </source>
</evidence>
<keyword evidence="5 8" id="KW-0812">Transmembrane</keyword>